<sequence>MVTPVQVTDEITAKALSIIEKSLSVTPSLNQAANIGQIISQLNDARINNTDLESLFSYIMTLVETYKNQQTTLPPEIMKSVFAKASIAPQRDGFSIDILRKLFLEIQSFSGKFTQSNSFASPQVDSSTIFSIFGNPINLSHSNEIILDMGTQIKDRYRDWTCENNRKCQGAIIRVLSYRDAQEIFPVNSTTLKVQSNIIDIGLYNPNTGDGIKISNLTDKINFEMKINSIGSNDKHLCLYWDASQMTWVQMSEAFVNRTTSTGICSSSHLSMFVVASKTSESIFSCSFSRGSSNTLTSSVKRSY</sequence>
<proteinExistence type="predicted"/>
<accession>A0A812C9W2</accession>
<name>A0A812C9W2_ACAPH</name>
<evidence type="ECO:0000313" key="1">
    <source>
        <dbReference type="EMBL" id="CAE1266900.1"/>
    </source>
</evidence>
<dbReference type="Gene3D" id="2.60.220.50">
    <property type="match status" value="1"/>
</dbReference>
<dbReference type="AlphaFoldDB" id="A0A812C9W2"/>
<dbReference type="Proteomes" id="UP000597762">
    <property type="component" value="Unassembled WGS sequence"/>
</dbReference>
<keyword evidence="2" id="KW-1185">Reference proteome</keyword>
<comment type="caution">
    <text evidence="1">The sequence shown here is derived from an EMBL/GenBank/DDBJ whole genome shotgun (WGS) entry which is preliminary data.</text>
</comment>
<organism evidence="1 2">
    <name type="scientific">Acanthosepion pharaonis</name>
    <name type="common">Pharaoh cuttlefish</name>
    <name type="synonym">Sepia pharaonis</name>
    <dbReference type="NCBI Taxonomy" id="158019"/>
    <lineage>
        <taxon>Eukaryota</taxon>
        <taxon>Metazoa</taxon>
        <taxon>Spiralia</taxon>
        <taxon>Lophotrochozoa</taxon>
        <taxon>Mollusca</taxon>
        <taxon>Cephalopoda</taxon>
        <taxon>Coleoidea</taxon>
        <taxon>Decapodiformes</taxon>
        <taxon>Sepiida</taxon>
        <taxon>Sepiina</taxon>
        <taxon>Sepiidae</taxon>
        <taxon>Acanthosepion</taxon>
    </lineage>
</organism>
<dbReference type="OrthoDB" id="10068766at2759"/>
<reference evidence="1" key="1">
    <citation type="submission" date="2021-01" db="EMBL/GenBank/DDBJ databases">
        <authorList>
            <person name="Li R."/>
            <person name="Bekaert M."/>
        </authorList>
    </citation>
    <scope>NUCLEOTIDE SEQUENCE</scope>
    <source>
        <strain evidence="1">Farmed</strain>
    </source>
</reference>
<dbReference type="EMBL" id="CAHIKZ030001520">
    <property type="protein sequence ID" value="CAE1266900.1"/>
    <property type="molecule type" value="Genomic_DNA"/>
</dbReference>
<dbReference type="InterPro" id="IPR046338">
    <property type="entry name" value="GAIN_dom_sf"/>
</dbReference>
<protein>
    <submittedName>
        <fullName evidence="1">Uncharacterized protein</fullName>
    </submittedName>
</protein>
<gene>
    <name evidence="1" type="ORF">SPHA_35374</name>
</gene>
<evidence type="ECO:0000313" key="2">
    <source>
        <dbReference type="Proteomes" id="UP000597762"/>
    </source>
</evidence>